<comment type="caution">
    <text evidence="8">The sequence shown here is derived from an EMBL/GenBank/DDBJ whole genome shotgun (WGS) entry which is preliminary data.</text>
</comment>
<dbReference type="EMBL" id="JAVIJP010000066">
    <property type="protein sequence ID" value="KAL3619599.1"/>
    <property type="molecule type" value="Genomic_DNA"/>
</dbReference>
<evidence type="ECO:0000256" key="3">
    <source>
        <dbReference type="ARBA" id="ARBA00022786"/>
    </source>
</evidence>
<dbReference type="InterPro" id="IPR003653">
    <property type="entry name" value="Peptidase_C48_C"/>
</dbReference>
<evidence type="ECO:0000256" key="1">
    <source>
        <dbReference type="ARBA" id="ARBA00005234"/>
    </source>
</evidence>
<feature type="compositionally biased region" description="Basic and acidic residues" evidence="6">
    <location>
        <begin position="841"/>
        <end position="850"/>
    </location>
</feature>
<keyword evidence="3" id="KW-0833">Ubl conjugation pathway</keyword>
<dbReference type="Proteomes" id="UP001632038">
    <property type="component" value="Unassembled WGS sequence"/>
</dbReference>
<feature type="compositionally biased region" description="Polar residues" evidence="6">
    <location>
        <begin position="826"/>
        <end position="840"/>
    </location>
</feature>
<evidence type="ECO:0000256" key="5">
    <source>
        <dbReference type="ARBA" id="ARBA00057729"/>
    </source>
</evidence>
<proteinExistence type="inferred from homology"/>
<sequence length="909" mass="102887">MTETQRMKDSIRSFDVFEFKNDDELVDISVKKFVYPNALDVSTTKIQSIGVAIGICRGSDADIDYNHDAAGSFIPIETEDFAKGTPEFTHVLHSDFKSHENDAGIKPKIIESGSVFATMDCCSSPVASSRLEDDLNIALQLPLCNDRSDAEESLSERSPSAIANNNAFSDGPSSGNCSSDCNLGDERVGIVFYPDYIDYCGTHYLDSVVNFSRSFVEARSKTMCGNERTFQIHLEIEDIVKIESKWSARYGAGIINIHFISKDGVQDDIMYNASASQLQELKFPAVDSNWYQKQEAIGSLDVRYKALWNVLLDTGMGNISPLPEGEAVMITRSYFPKFDKPFEVIYPKGDPDAVSISKRDVDLLLPDTFVNDTIIDFYIKYLKSRQKVEERTKYHFFNSFFFRKLADMDKDPSSAFDGKAAFHRVRKWTRKINLLEKDFIFIPVNYNYHWSLIVICYFGEVASYKDAEDGKSIRVPCIMHMDSLRGNHAGLKDLIQSYLWEEWKERMKETSEDLYSNFRNLKFIPLELPQQQNSYDCGLFLLHYVEIFLEEVPANFSIYQIASSSKFLQPNWFPPGEASMKRTRIEKLINDLLDTQSEDCHLSSGSGMNFPPEGLNTTHGYDNRFHESSIRQIDQGIEMTLLPDSSTRSTQCNTTSELVLKELFIQPSDPEPYNNSSWEALGSRASVHEFKRPISLTEEEMEVNECFAQQGLAEPVFQHIDDGVTLDQPEFPYSSEDFRLNPLHQPTSDDVDSSRVTSGSDSDDDDDDIEVEANDKKWQSVQLGNRRCSSPEKTEQLTICSAFSSGELFNAEEYSTLAEVNDSDDNPSSLKEYSQEANQSHNHDPSRDGLDVGPTVLESSNPNDEAHPRIDGHKLDLESDEQHSAKRMRIAPTDGGEEITNDLSEDLHL</sequence>
<gene>
    <name evidence="8" type="ORF">CASFOL_034511</name>
</gene>
<keyword evidence="2" id="KW-0645">Protease</keyword>
<dbReference type="Pfam" id="PF25352">
    <property type="entry name" value="PH_ULP"/>
    <property type="match status" value="1"/>
</dbReference>
<keyword evidence="4" id="KW-0378">Hydrolase</keyword>
<dbReference type="Gene3D" id="1.10.418.20">
    <property type="match status" value="1"/>
</dbReference>
<feature type="region of interest" description="Disordered" evidence="6">
    <location>
        <begin position="727"/>
        <end position="776"/>
    </location>
</feature>
<feature type="domain" description="Ubiquitin-like protease family profile" evidence="7">
    <location>
        <begin position="354"/>
        <end position="548"/>
    </location>
</feature>
<evidence type="ECO:0000256" key="4">
    <source>
        <dbReference type="ARBA" id="ARBA00022801"/>
    </source>
</evidence>
<feature type="compositionally biased region" description="Acidic residues" evidence="6">
    <location>
        <begin position="895"/>
        <end position="909"/>
    </location>
</feature>
<evidence type="ECO:0000313" key="9">
    <source>
        <dbReference type="Proteomes" id="UP001632038"/>
    </source>
</evidence>
<dbReference type="SUPFAM" id="SSF54001">
    <property type="entry name" value="Cysteine proteinases"/>
    <property type="match status" value="1"/>
</dbReference>
<dbReference type="InterPro" id="IPR038765">
    <property type="entry name" value="Papain-like_cys_pep_sf"/>
</dbReference>
<dbReference type="InterPro" id="IPR057375">
    <property type="entry name" value="ULP2A/B_PH"/>
</dbReference>
<feature type="compositionally biased region" description="Basic and acidic residues" evidence="6">
    <location>
        <begin position="864"/>
        <end position="884"/>
    </location>
</feature>
<accession>A0ABD3BR57</accession>
<feature type="region of interest" description="Disordered" evidence="6">
    <location>
        <begin position="819"/>
        <end position="909"/>
    </location>
</feature>
<organism evidence="8 9">
    <name type="scientific">Castilleja foliolosa</name>
    <dbReference type="NCBI Taxonomy" id="1961234"/>
    <lineage>
        <taxon>Eukaryota</taxon>
        <taxon>Viridiplantae</taxon>
        <taxon>Streptophyta</taxon>
        <taxon>Embryophyta</taxon>
        <taxon>Tracheophyta</taxon>
        <taxon>Spermatophyta</taxon>
        <taxon>Magnoliopsida</taxon>
        <taxon>eudicotyledons</taxon>
        <taxon>Gunneridae</taxon>
        <taxon>Pentapetalae</taxon>
        <taxon>asterids</taxon>
        <taxon>lamiids</taxon>
        <taxon>Lamiales</taxon>
        <taxon>Orobanchaceae</taxon>
        <taxon>Pedicularideae</taxon>
        <taxon>Castillejinae</taxon>
        <taxon>Castilleja</taxon>
    </lineage>
</organism>
<dbReference type="PANTHER" id="PTHR47764:SF2">
    <property type="entry name" value="UBIQUITIN-LIKE PROTEASE FAMILY PROFILE DOMAIN-CONTAINING PROTEIN"/>
    <property type="match status" value="1"/>
</dbReference>
<evidence type="ECO:0000256" key="2">
    <source>
        <dbReference type="ARBA" id="ARBA00022670"/>
    </source>
</evidence>
<feature type="compositionally biased region" description="Acidic residues" evidence="6">
    <location>
        <begin position="761"/>
        <end position="772"/>
    </location>
</feature>
<dbReference type="FunFam" id="3.30.310.130:FF:000006">
    <property type="entry name" value="Probable ubiquitin-like-specific protease 2B"/>
    <property type="match status" value="1"/>
</dbReference>
<dbReference type="Pfam" id="PF02902">
    <property type="entry name" value="Peptidase_C48"/>
    <property type="match status" value="1"/>
</dbReference>
<dbReference type="GO" id="GO:0006508">
    <property type="term" value="P:proteolysis"/>
    <property type="evidence" value="ECO:0007669"/>
    <property type="project" value="UniProtKB-KW"/>
</dbReference>
<evidence type="ECO:0000259" key="7">
    <source>
        <dbReference type="PROSITE" id="PS50600"/>
    </source>
</evidence>
<comment type="function">
    <text evidence="5">Protease that catalyzes two essential functions in the SUMO pathway: processing of full-length SUMOs to their mature forms and deconjugation of SUMO from targeted proteins.</text>
</comment>
<evidence type="ECO:0000256" key="6">
    <source>
        <dbReference type="SAM" id="MobiDB-lite"/>
    </source>
</evidence>
<dbReference type="AlphaFoldDB" id="A0ABD3BR57"/>
<reference evidence="9" key="1">
    <citation type="journal article" date="2024" name="IScience">
        <title>Strigolactones Initiate the Formation of Haustorium-like Structures in Castilleja.</title>
        <authorList>
            <person name="Buerger M."/>
            <person name="Peterson D."/>
            <person name="Chory J."/>
        </authorList>
    </citation>
    <scope>NUCLEOTIDE SEQUENCE [LARGE SCALE GENOMIC DNA]</scope>
</reference>
<dbReference type="GO" id="GO:0008233">
    <property type="term" value="F:peptidase activity"/>
    <property type="evidence" value="ECO:0007669"/>
    <property type="project" value="UniProtKB-KW"/>
</dbReference>
<evidence type="ECO:0000313" key="8">
    <source>
        <dbReference type="EMBL" id="KAL3619599.1"/>
    </source>
</evidence>
<feature type="region of interest" description="Disordered" evidence="6">
    <location>
        <begin position="154"/>
        <end position="174"/>
    </location>
</feature>
<dbReference type="Gene3D" id="3.30.310.130">
    <property type="entry name" value="Ubiquitin-related"/>
    <property type="match status" value="1"/>
</dbReference>
<feature type="compositionally biased region" description="Polar residues" evidence="6">
    <location>
        <begin position="156"/>
        <end position="174"/>
    </location>
</feature>
<comment type="similarity">
    <text evidence="1">Belongs to the peptidase C48 family.</text>
</comment>
<name>A0ABD3BR57_9LAMI</name>
<keyword evidence="9" id="KW-1185">Reference proteome</keyword>
<protein>
    <recommendedName>
        <fullName evidence="7">Ubiquitin-like protease family profile domain-containing protein</fullName>
    </recommendedName>
</protein>
<dbReference type="PROSITE" id="PS50600">
    <property type="entry name" value="ULP_PROTEASE"/>
    <property type="match status" value="1"/>
</dbReference>
<dbReference type="PANTHER" id="PTHR47764">
    <property type="entry name" value="UBIQUITIN-LIKE-SPECIFIC PROTEASE 2B-RELATED"/>
    <property type="match status" value="1"/>
</dbReference>